<protein>
    <submittedName>
        <fullName evidence="1">Uncharacterized protein</fullName>
    </submittedName>
</protein>
<reference evidence="1 2" key="1">
    <citation type="submission" date="2014-04" db="EMBL/GenBank/DDBJ databases">
        <authorList>
            <person name="Bishop-Lilly K.A."/>
            <person name="Broomall S.M."/>
            <person name="Chain P.S."/>
            <person name="Chertkov O."/>
            <person name="Coyne S.R."/>
            <person name="Daligault H.E."/>
            <person name="Davenport K.W."/>
            <person name="Erkkila T."/>
            <person name="Frey K.G."/>
            <person name="Gibbons H.S."/>
            <person name="Gu W."/>
            <person name="Jaissle J."/>
            <person name="Johnson S.L."/>
            <person name="Koroleva G.I."/>
            <person name="Ladner J.T."/>
            <person name="Lo C.-C."/>
            <person name="Minogue T.D."/>
            <person name="Munk C."/>
            <person name="Palacios G.F."/>
            <person name="Redden C.L."/>
            <person name="Rosenzweig C.N."/>
            <person name="Scholz M.B."/>
            <person name="Teshima H."/>
            <person name="Xu Y."/>
        </authorList>
    </citation>
    <scope>NUCLEOTIDE SEQUENCE [LARGE SCALE GENOMIC DNA]</scope>
    <source>
        <strain evidence="1 2">8244</strain>
    </source>
</reference>
<proteinExistence type="predicted"/>
<organism evidence="1 2">
    <name type="scientific">Paenibacillus macerans</name>
    <name type="common">Bacillus macerans</name>
    <dbReference type="NCBI Taxonomy" id="44252"/>
    <lineage>
        <taxon>Bacteria</taxon>
        <taxon>Bacillati</taxon>
        <taxon>Bacillota</taxon>
        <taxon>Bacilli</taxon>
        <taxon>Bacillales</taxon>
        <taxon>Paenibacillaceae</taxon>
        <taxon>Paenibacillus</taxon>
    </lineage>
</organism>
<sequence length="150" mass="16956">MQSRLLPAFNPRTHLGCDAIAQAFKLRRVLAFQSTHPPRVRHLCGGSFDAYSSTFNPRTHLGCDFRDLDGITAGLHFQSTHPPRVRPPSIPLRSPTPEAFQSTHPPRVRLQFFLLSDHSDRFQSTHPPRVRLPLQSPLCHVLFLSIHAPT</sequence>
<gene>
    <name evidence="1" type="ORF">DJ90_5985</name>
</gene>
<name>A0A090Y4Y4_PAEMA</name>
<dbReference type="Proteomes" id="UP000029278">
    <property type="component" value="Unassembled WGS sequence"/>
</dbReference>
<dbReference type="STRING" id="44252.DJ90_5985"/>
<accession>A0A090Y4Y4</accession>
<keyword evidence="2" id="KW-1185">Reference proteome</keyword>
<evidence type="ECO:0000313" key="2">
    <source>
        <dbReference type="Proteomes" id="UP000029278"/>
    </source>
</evidence>
<evidence type="ECO:0000313" key="1">
    <source>
        <dbReference type="EMBL" id="KFM93818.1"/>
    </source>
</evidence>
<dbReference type="AlphaFoldDB" id="A0A090Y4Y4"/>
<comment type="caution">
    <text evidence="1">The sequence shown here is derived from an EMBL/GenBank/DDBJ whole genome shotgun (WGS) entry which is preliminary data.</text>
</comment>
<dbReference type="EMBL" id="JMQA01000051">
    <property type="protein sequence ID" value="KFM93818.1"/>
    <property type="molecule type" value="Genomic_DNA"/>
</dbReference>
<dbReference type="HOGENOM" id="CLU_1738702_0_0_9"/>